<dbReference type="PANTHER" id="PTHR30537:SF31">
    <property type="entry name" value="TRANSCRIPTIONAL REGULATOR, LYSR FAMILY"/>
    <property type="match status" value="1"/>
</dbReference>
<dbReference type="FunFam" id="1.10.10.10:FF:000001">
    <property type="entry name" value="LysR family transcriptional regulator"/>
    <property type="match status" value="1"/>
</dbReference>
<keyword evidence="2" id="KW-0805">Transcription regulation</keyword>
<dbReference type="CDD" id="cd08473">
    <property type="entry name" value="PBP2_CrgA_like_4"/>
    <property type="match status" value="1"/>
</dbReference>
<dbReference type="KEGG" id="azq:G3580_07815"/>
<comment type="similarity">
    <text evidence="1">Belongs to the LysR transcriptional regulatory family.</text>
</comment>
<name>A0A6C1B3Y1_9RHOO</name>
<organism evidence="6 7">
    <name type="scientific">Nitrogeniibacter mangrovi</name>
    <dbReference type="NCBI Taxonomy" id="2016596"/>
    <lineage>
        <taxon>Bacteria</taxon>
        <taxon>Pseudomonadati</taxon>
        <taxon>Pseudomonadota</taxon>
        <taxon>Betaproteobacteria</taxon>
        <taxon>Rhodocyclales</taxon>
        <taxon>Zoogloeaceae</taxon>
        <taxon>Nitrogeniibacter</taxon>
    </lineage>
</organism>
<evidence type="ECO:0000256" key="2">
    <source>
        <dbReference type="ARBA" id="ARBA00023015"/>
    </source>
</evidence>
<dbReference type="SUPFAM" id="SSF53850">
    <property type="entry name" value="Periplasmic binding protein-like II"/>
    <property type="match status" value="1"/>
</dbReference>
<keyword evidence="7" id="KW-1185">Reference proteome</keyword>
<dbReference type="NCBIfam" id="NF011573">
    <property type="entry name" value="PRK14997.1"/>
    <property type="match status" value="1"/>
</dbReference>
<dbReference type="AlphaFoldDB" id="A0A6C1B3Y1"/>
<dbReference type="GO" id="GO:0003700">
    <property type="term" value="F:DNA-binding transcription factor activity"/>
    <property type="evidence" value="ECO:0007669"/>
    <property type="project" value="InterPro"/>
</dbReference>
<dbReference type="InterPro" id="IPR058163">
    <property type="entry name" value="LysR-type_TF_proteobact-type"/>
</dbReference>
<evidence type="ECO:0000256" key="1">
    <source>
        <dbReference type="ARBA" id="ARBA00009437"/>
    </source>
</evidence>
<dbReference type="PANTHER" id="PTHR30537">
    <property type="entry name" value="HTH-TYPE TRANSCRIPTIONAL REGULATOR"/>
    <property type="match status" value="1"/>
</dbReference>
<dbReference type="PROSITE" id="PS50931">
    <property type="entry name" value="HTH_LYSR"/>
    <property type="match status" value="1"/>
</dbReference>
<dbReference type="RefSeq" id="WP_173764721.1">
    <property type="nucleotide sequence ID" value="NZ_CP048836.1"/>
</dbReference>
<evidence type="ECO:0000256" key="3">
    <source>
        <dbReference type="ARBA" id="ARBA00023125"/>
    </source>
</evidence>
<dbReference type="Gene3D" id="3.40.190.290">
    <property type="match status" value="1"/>
</dbReference>
<dbReference type="InterPro" id="IPR005119">
    <property type="entry name" value="LysR_subst-bd"/>
</dbReference>
<dbReference type="GO" id="GO:0006351">
    <property type="term" value="P:DNA-templated transcription"/>
    <property type="evidence" value="ECO:0007669"/>
    <property type="project" value="TreeGrafter"/>
</dbReference>
<dbReference type="Pfam" id="PF00126">
    <property type="entry name" value="HTH_1"/>
    <property type="match status" value="1"/>
</dbReference>
<dbReference type="InterPro" id="IPR036388">
    <property type="entry name" value="WH-like_DNA-bd_sf"/>
</dbReference>
<reference evidence="6 7" key="1">
    <citation type="submission" date="2020-02" db="EMBL/GenBank/DDBJ databases">
        <title>Nitrogenibacter mangrovi gen. nov., sp. nov. isolated from mangrove sediment, a denitrifying betaproteobacterium.</title>
        <authorList>
            <person name="Liao H."/>
            <person name="Tian Y."/>
        </authorList>
    </citation>
    <scope>NUCLEOTIDE SEQUENCE [LARGE SCALE GENOMIC DNA]</scope>
    <source>
        <strain evidence="6 7">M9-3-2</strain>
    </source>
</reference>
<feature type="domain" description="HTH lysR-type" evidence="5">
    <location>
        <begin position="1"/>
        <end position="59"/>
    </location>
</feature>
<dbReference type="InterPro" id="IPR000847">
    <property type="entry name" value="LysR_HTH_N"/>
</dbReference>
<accession>A0A6C1B3Y1</accession>
<gene>
    <name evidence="6" type="ORF">G3580_07815</name>
</gene>
<sequence length="296" mass="33181">MDDLNDLYYFAKVVEHGGFAPAGRALGMPKSRLSRRVAALEERLGVRLLHRSTRRFFVTETGQAFYRHCVAMLVEADAAREVVERHRTEPQGTVRLSCPTTLLHYRIGPLIAGFMAQCPRVHVQLEATNRQVDLIAEGFDLALRVRFPPLEDSDLVMRTLADSPQRLVAHPDLFDQRPMPTTPEALTRLPSLDWGPIGEHAWCLEGPDGDETRIRHTPRYVTDDMTALRQAALAGIGIVQLPHMVVDDDLAAGRLIRLLPEWAPRSGIVHALYPSRRGLLPAVRELIDYLATHMAA</sequence>
<evidence type="ECO:0000313" key="7">
    <source>
        <dbReference type="Proteomes" id="UP000501991"/>
    </source>
</evidence>
<dbReference type="Proteomes" id="UP000501991">
    <property type="component" value="Chromosome"/>
</dbReference>
<evidence type="ECO:0000259" key="5">
    <source>
        <dbReference type="PROSITE" id="PS50931"/>
    </source>
</evidence>
<proteinExistence type="inferred from homology"/>
<protein>
    <submittedName>
        <fullName evidence="6">LysR family transcriptional regulator</fullName>
    </submittedName>
</protein>
<dbReference type="GO" id="GO:0043565">
    <property type="term" value="F:sequence-specific DNA binding"/>
    <property type="evidence" value="ECO:0007669"/>
    <property type="project" value="TreeGrafter"/>
</dbReference>
<dbReference type="InterPro" id="IPR036390">
    <property type="entry name" value="WH_DNA-bd_sf"/>
</dbReference>
<evidence type="ECO:0000256" key="4">
    <source>
        <dbReference type="ARBA" id="ARBA00023163"/>
    </source>
</evidence>
<dbReference type="Gene3D" id="1.10.10.10">
    <property type="entry name" value="Winged helix-like DNA-binding domain superfamily/Winged helix DNA-binding domain"/>
    <property type="match status" value="1"/>
</dbReference>
<evidence type="ECO:0000313" key="6">
    <source>
        <dbReference type="EMBL" id="QID17558.1"/>
    </source>
</evidence>
<keyword evidence="4" id="KW-0804">Transcription</keyword>
<dbReference type="Pfam" id="PF03466">
    <property type="entry name" value="LysR_substrate"/>
    <property type="match status" value="1"/>
</dbReference>
<dbReference type="SUPFAM" id="SSF46785">
    <property type="entry name" value="Winged helix' DNA-binding domain"/>
    <property type="match status" value="1"/>
</dbReference>
<keyword evidence="3" id="KW-0238">DNA-binding</keyword>
<dbReference type="EMBL" id="CP048836">
    <property type="protein sequence ID" value="QID17558.1"/>
    <property type="molecule type" value="Genomic_DNA"/>
</dbReference>